<evidence type="ECO:0000313" key="3">
    <source>
        <dbReference type="Proteomes" id="UP000265520"/>
    </source>
</evidence>
<dbReference type="AlphaFoldDB" id="A0A392VQ40"/>
<evidence type="ECO:0000256" key="1">
    <source>
        <dbReference type="SAM" id="MobiDB-lite"/>
    </source>
</evidence>
<feature type="non-terminal residue" evidence="2">
    <location>
        <position position="1"/>
    </location>
</feature>
<organism evidence="2 3">
    <name type="scientific">Trifolium medium</name>
    <dbReference type="NCBI Taxonomy" id="97028"/>
    <lineage>
        <taxon>Eukaryota</taxon>
        <taxon>Viridiplantae</taxon>
        <taxon>Streptophyta</taxon>
        <taxon>Embryophyta</taxon>
        <taxon>Tracheophyta</taxon>
        <taxon>Spermatophyta</taxon>
        <taxon>Magnoliopsida</taxon>
        <taxon>eudicotyledons</taxon>
        <taxon>Gunneridae</taxon>
        <taxon>Pentapetalae</taxon>
        <taxon>rosids</taxon>
        <taxon>fabids</taxon>
        <taxon>Fabales</taxon>
        <taxon>Fabaceae</taxon>
        <taxon>Papilionoideae</taxon>
        <taxon>50 kb inversion clade</taxon>
        <taxon>NPAAA clade</taxon>
        <taxon>Hologalegina</taxon>
        <taxon>IRL clade</taxon>
        <taxon>Trifolieae</taxon>
        <taxon>Trifolium</taxon>
    </lineage>
</organism>
<comment type="caution">
    <text evidence="2">The sequence shown here is derived from an EMBL/GenBank/DDBJ whole genome shotgun (WGS) entry which is preliminary data.</text>
</comment>
<feature type="region of interest" description="Disordered" evidence="1">
    <location>
        <begin position="32"/>
        <end position="57"/>
    </location>
</feature>
<dbReference type="Proteomes" id="UP000265520">
    <property type="component" value="Unassembled WGS sequence"/>
</dbReference>
<keyword evidence="3" id="KW-1185">Reference proteome</keyword>
<accession>A0A392VQ40</accession>
<sequence length="57" mass="6539">TMLMTVGIQELRLPVTTVRSCAIMLEIARTRGPNRQQPHHKRVDPQLEDMSTVWAPK</sequence>
<dbReference type="EMBL" id="LXQA011210582">
    <property type="protein sequence ID" value="MCI89101.1"/>
    <property type="molecule type" value="Genomic_DNA"/>
</dbReference>
<reference evidence="2 3" key="1">
    <citation type="journal article" date="2018" name="Front. Plant Sci.">
        <title>Red Clover (Trifolium pratense) and Zigzag Clover (T. medium) - A Picture of Genomic Similarities and Differences.</title>
        <authorList>
            <person name="Dluhosova J."/>
            <person name="Istvanek J."/>
            <person name="Nedelnik J."/>
            <person name="Repkova J."/>
        </authorList>
    </citation>
    <scope>NUCLEOTIDE SEQUENCE [LARGE SCALE GENOMIC DNA]</scope>
    <source>
        <strain evidence="3">cv. 10/8</strain>
        <tissue evidence="2">Leaf</tissue>
    </source>
</reference>
<name>A0A392VQ40_9FABA</name>
<protein>
    <submittedName>
        <fullName evidence="2">Uncharacterized protein</fullName>
    </submittedName>
</protein>
<proteinExistence type="predicted"/>
<evidence type="ECO:0000313" key="2">
    <source>
        <dbReference type="EMBL" id="MCI89101.1"/>
    </source>
</evidence>